<geneLocation type="plasmid" evidence="1 2">
    <name>pRX1</name>
</geneLocation>
<evidence type="ECO:0000313" key="1">
    <source>
        <dbReference type="EMBL" id="WOJ91695.1"/>
    </source>
</evidence>
<reference evidence="1 2" key="1">
    <citation type="submission" date="2023-10" db="EMBL/GenBank/DDBJ databases">
        <title>Novel methanotroph of the genus Methylocapsa from a subarctic wetland.</title>
        <authorList>
            <person name="Belova S.E."/>
            <person name="Oshkin I.Y."/>
            <person name="Miroshnikov K."/>
            <person name="Dedysh S.N."/>
        </authorList>
    </citation>
    <scope>NUCLEOTIDE SEQUENCE [LARGE SCALE GENOMIC DNA]</scope>
    <source>
        <strain evidence="1 2">RX1</strain>
        <plasmid evidence="1 2">pRX1</plasmid>
    </source>
</reference>
<proteinExistence type="predicted"/>
<gene>
    <name evidence="1" type="ORF">RZS28_19820</name>
</gene>
<dbReference type="EMBL" id="CP136863">
    <property type="protein sequence ID" value="WOJ91695.1"/>
    <property type="molecule type" value="Genomic_DNA"/>
</dbReference>
<dbReference type="SUPFAM" id="SSF109604">
    <property type="entry name" value="HD-domain/PDEase-like"/>
    <property type="match status" value="1"/>
</dbReference>
<evidence type="ECO:0008006" key="3">
    <source>
        <dbReference type="Google" id="ProtNLM"/>
    </source>
</evidence>
<dbReference type="Gene3D" id="1.10.3210.10">
    <property type="entry name" value="Hypothetical protein af1432"/>
    <property type="match status" value="1"/>
</dbReference>
<dbReference type="Proteomes" id="UP001626536">
    <property type="component" value="Plasmid pRX1"/>
</dbReference>
<name>A0ABZ0HZC5_9HYPH</name>
<sequence length="331" mass="37175">MNLPDFTKFEPLNRLKDQMGIPRDQYGAFPEAPNKPRAWVLLNSGRQLDLLEPHPDAWSHEDLAIGLSRTYRWAGYSKWDLPLSVAQHSLAVLALREALGPLTAREALREILHDATEALWGFDLLGPLKPHLAPHFERLDRRLQDAVDQRYQLPAWTDDSYAQHKHADRLAAASEAYNVVGWTRDELRDSLGITLAPLDVDPLPSPPGTKPWEPWPPKLAQTLFLQRLTALLARADRDSALTGLAQAFTRLPEKLKRRFSRPPTGNSLKDVLVFVEADDGSQSLEGVVVDGQRDEDGAFDLDAEFTVFTTDDKPGGELIRCSGWMCHVEIL</sequence>
<keyword evidence="2" id="KW-1185">Reference proteome</keyword>
<organism evidence="1 2">
    <name type="scientific">Methylocapsa polymorpha</name>
    <dbReference type="NCBI Taxonomy" id="3080828"/>
    <lineage>
        <taxon>Bacteria</taxon>
        <taxon>Pseudomonadati</taxon>
        <taxon>Pseudomonadota</taxon>
        <taxon>Alphaproteobacteria</taxon>
        <taxon>Hyphomicrobiales</taxon>
        <taxon>Beijerinckiaceae</taxon>
        <taxon>Methylocapsa</taxon>
    </lineage>
</organism>
<keyword evidence="1" id="KW-0614">Plasmid</keyword>
<evidence type="ECO:0000313" key="2">
    <source>
        <dbReference type="Proteomes" id="UP001626536"/>
    </source>
</evidence>
<protein>
    <recommendedName>
        <fullName evidence="3">Phosphohydrolase</fullName>
    </recommendedName>
</protein>
<accession>A0ABZ0HZC5</accession>
<dbReference type="RefSeq" id="WP_318655122.1">
    <property type="nucleotide sequence ID" value="NZ_CP136863.1"/>
</dbReference>